<dbReference type="InterPro" id="IPR002013">
    <property type="entry name" value="SAC_dom"/>
</dbReference>
<dbReference type="FunFam" id="3.60.10.10:FF:000029">
    <property type="entry name" value="Inositol polyphosphate 5-phosphatase"/>
    <property type="match status" value="1"/>
</dbReference>
<evidence type="ECO:0000259" key="10">
    <source>
        <dbReference type="PROSITE" id="PS50275"/>
    </source>
</evidence>
<feature type="region of interest" description="Disordered" evidence="9">
    <location>
        <begin position="992"/>
        <end position="1253"/>
    </location>
</feature>
<name>A0A6A6SR71_9PLEO</name>
<keyword evidence="12" id="KW-1185">Reference proteome</keyword>
<organism evidence="11 12">
    <name type="scientific">Lophiostoma macrostomum CBS 122681</name>
    <dbReference type="NCBI Taxonomy" id="1314788"/>
    <lineage>
        <taxon>Eukaryota</taxon>
        <taxon>Fungi</taxon>
        <taxon>Dikarya</taxon>
        <taxon>Ascomycota</taxon>
        <taxon>Pezizomycotina</taxon>
        <taxon>Dothideomycetes</taxon>
        <taxon>Pleosporomycetidae</taxon>
        <taxon>Pleosporales</taxon>
        <taxon>Lophiostomataceae</taxon>
        <taxon>Lophiostoma</taxon>
    </lineage>
</organism>
<dbReference type="GO" id="GO:0015031">
    <property type="term" value="P:protein transport"/>
    <property type="evidence" value="ECO:0007669"/>
    <property type="project" value="UniProtKB-KW"/>
</dbReference>
<feature type="compositionally biased region" description="Basic and acidic residues" evidence="9">
    <location>
        <begin position="1203"/>
        <end position="1216"/>
    </location>
</feature>
<evidence type="ECO:0000256" key="3">
    <source>
        <dbReference type="ARBA" id="ARBA00009678"/>
    </source>
</evidence>
<comment type="similarity">
    <text evidence="3">In the central section; belongs to the inositol 1,4,5-trisphosphate 5-phosphatase family.</text>
</comment>
<dbReference type="AlphaFoldDB" id="A0A6A6SR71"/>
<dbReference type="PANTHER" id="PTHR11200">
    <property type="entry name" value="INOSITOL 5-PHOSPHATASE"/>
    <property type="match status" value="1"/>
</dbReference>
<keyword evidence="8" id="KW-0653">Protein transport</keyword>
<evidence type="ECO:0000256" key="6">
    <source>
        <dbReference type="ARBA" id="ARBA00022490"/>
    </source>
</evidence>
<dbReference type="GO" id="GO:0043813">
    <property type="term" value="F:phosphatidylinositol-3,5-bisphosphate 5-phosphatase activity"/>
    <property type="evidence" value="ECO:0007669"/>
    <property type="project" value="TreeGrafter"/>
</dbReference>
<accession>A0A6A6SR71</accession>
<dbReference type="GO" id="GO:0005737">
    <property type="term" value="C:cytoplasm"/>
    <property type="evidence" value="ECO:0007669"/>
    <property type="project" value="UniProtKB-SubCell"/>
</dbReference>
<feature type="region of interest" description="Disordered" evidence="9">
    <location>
        <begin position="950"/>
        <end position="980"/>
    </location>
</feature>
<dbReference type="PANTHER" id="PTHR11200:SF257">
    <property type="entry name" value="PHOSPHOINOSITIDE 5-PHOSPHATASE"/>
    <property type="match status" value="1"/>
</dbReference>
<dbReference type="GO" id="GO:0016020">
    <property type="term" value="C:membrane"/>
    <property type="evidence" value="ECO:0007669"/>
    <property type="project" value="TreeGrafter"/>
</dbReference>
<keyword evidence="7" id="KW-0378">Hydrolase</keyword>
<reference evidence="11" key="1">
    <citation type="journal article" date="2020" name="Stud. Mycol.">
        <title>101 Dothideomycetes genomes: a test case for predicting lifestyles and emergence of pathogens.</title>
        <authorList>
            <person name="Haridas S."/>
            <person name="Albert R."/>
            <person name="Binder M."/>
            <person name="Bloem J."/>
            <person name="Labutti K."/>
            <person name="Salamov A."/>
            <person name="Andreopoulos B."/>
            <person name="Baker S."/>
            <person name="Barry K."/>
            <person name="Bills G."/>
            <person name="Bluhm B."/>
            <person name="Cannon C."/>
            <person name="Castanera R."/>
            <person name="Culley D."/>
            <person name="Daum C."/>
            <person name="Ezra D."/>
            <person name="Gonzalez J."/>
            <person name="Henrissat B."/>
            <person name="Kuo A."/>
            <person name="Liang C."/>
            <person name="Lipzen A."/>
            <person name="Lutzoni F."/>
            <person name="Magnuson J."/>
            <person name="Mondo S."/>
            <person name="Nolan M."/>
            <person name="Ohm R."/>
            <person name="Pangilinan J."/>
            <person name="Park H.-J."/>
            <person name="Ramirez L."/>
            <person name="Alfaro M."/>
            <person name="Sun H."/>
            <person name="Tritt A."/>
            <person name="Yoshinaga Y."/>
            <person name="Zwiers L.-H."/>
            <person name="Turgeon B."/>
            <person name="Goodwin S."/>
            <person name="Spatafora J."/>
            <person name="Crous P."/>
            <person name="Grigoriev I."/>
        </authorList>
    </citation>
    <scope>NUCLEOTIDE SEQUENCE</scope>
    <source>
        <strain evidence="11">CBS 122681</strain>
    </source>
</reference>
<feature type="compositionally biased region" description="Low complexity" evidence="9">
    <location>
        <begin position="1074"/>
        <end position="1084"/>
    </location>
</feature>
<feature type="compositionally biased region" description="Polar residues" evidence="9">
    <location>
        <begin position="31"/>
        <end position="49"/>
    </location>
</feature>
<dbReference type="EC" id="3.1.3.36" evidence="4"/>
<feature type="region of interest" description="Disordered" evidence="9">
    <location>
        <begin position="31"/>
        <end position="50"/>
    </location>
</feature>
<dbReference type="PROSITE" id="PS50275">
    <property type="entry name" value="SAC"/>
    <property type="match status" value="1"/>
</dbReference>
<evidence type="ECO:0000256" key="7">
    <source>
        <dbReference type="ARBA" id="ARBA00022801"/>
    </source>
</evidence>
<dbReference type="InterPro" id="IPR046985">
    <property type="entry name" value="IP5"/>
</dbReference>
<dbReference type="EMBL" id="MU004490">
    <property type="protein sequence ID" value="KAF2649471.1"/>
    <property type="molecule type" value="Genomic_DNA"/>
</dbReference>
<feature type="compositionally biased region" description="Low complexity" evidence="9">
    <location>
        <begin position="1039"/>
        <end position="1063"/>
    </location>
</feature>
<keyword evidence="6" id="KW-0963">Cytoplasm</keyword>
<evidence type="ECO:0000256" key="4">
    <source>
        <dbReference type="ARBA" id="ARBA00013044"/>
    </source>
</evidence>
<feature type="compositionally biased region" description="Basic and acidic residues" evidence="9">
    <location>
        <begin position="1022"/>
        <end position="1031"/>
    </location>
</feature>
<feature type="domain" description="SAC" evidence="10">
    <location>
        <begin position="169"/>
        <end position="539"/>
    </location>
</feature>
<dbReference type="Pfam" id="PF22669">
    <property type="entry name" value="Exo_endo_phos2"/>
    <property type="match status" value="1"/>
</dbReference>
<keyword evidence="5" id="KW-0813">Transport</keyword>
<evidence type="ECO:0000256" key="5">
    <source>
        <dbReference type="ARBA" id="ARBA00022448"/>
    </source>
</evidence>
<protein>
    <recommendedName>
        <fullName evidence="4">phosphoinositide 5-phosphatase</fullName>
        <ecNumber evidence="4">3.1.3.36</ecNumber>
    </recommendedName>
</protein>
<evidence type="ECO:0000313" key="12">
    <source>
        <dbReference type="Proteomes" id="UP000799324"/>
    </source>
</evidence>
<dbReference type="OrthoDB" id="405996at2759"/>
<dbReference type="SMART" id="SM00128">
    <property type="entry name" value="IPPc"/>
    <property type="match status" value="1"/>
</dbReference>
<feature type="compositionally biased region" description="Basic and acidic residues" evidence="9">
    <location>
        <begin position="1096"/>
        <end position="1105"/>
    </location>
</feature>
<dbReference type="GO" id="GO:0004439">
    <property type="term" value="F:phosphatidylinositol-4,5-bisphosphate 5-phosphatase activity"/>
    <property type="evidence" value="ECO:0007669"/>
    <property type="project" value="UniProtKB-EC"/>
</dbReference>
<feature type="compositionally biased region" description="Polar residues" evidence="9">
    <location>
        <begin position="1109"/>
        <end position="1120"/>
    </location>
</feature>
<dbReference type="InterPro" id="IPR036691">
    <property type="entry name" value="Endo/exonu/phosph_ase_sf"/>
</dbReference>
<comment type="similarity">
    <text evidence="2">Belongs to the synaptojanin family.</text>
</comment>
<comment type="subcellular location">
    <subcellularLocation>
        <location evidence="1">Cytoplasm</location>
    </subcellularLocation>
</comment>
<evidence type="ECO:0000256" key="1">
    <source>
        <dbReference type="ARBA" id="ARBA00004496"/>
    </source>
</evidence>
<proteinExistence type="inferred from homology"/>
<evidence type="ECO:0000313" key="11">
    <source>
        <dbReference type="EMBL" id="KAF2649471.1"/>
    </source>
</evidence>
<dbReference type="GO" id="GO:0046856">
    <property type="term" value="P:phosphatidylinositol dephosphorylation"/>
    <property type="evidence" value="ECO:0007669"/>
    <property type="project" value="InterPro"/>
</dbReference>
<dbReference type="SUPFAM" id="SSF56219">
    <property type="entry name" value="DNase I-like"/>
    <property type="match status" value="1"/>
</dbReference>
<sequence>MSIRVLIKEYPHRAIALTTTSHALILRHSSTSTEHNGSANHSQTSLNGNGTAGARAMVEFSKIEEVDLTEYRPLNMVNAHGTLGLITVNGDIFLVVVNGASKVATIRPGETIQRIHSVGFYCLNSSNYDALLNDEVNPYPTDTVDDEGFEMGFGKGKGESPLEHPCLALKKLLSSGTFYYSSDFDLTRRLQDRSSDAATVSIDSLDAGFLWNSYMIQPLVDFRSRLSPREKEGLDASGILTSAIRGFALTITIPSSSAPIRTSRSGLPSSMTLISRLSCRRAGTRFNARGIDDDGNVANFVETETIYWAPSGVCFSYIQVRGSVPIFWEQQTSLMPGQQKLTITRSPEATQPAFDKHFENLELSYGAIHVVNLLSNEKPNEVELTHRYRYHIRNSPLNFGDEKGFSKEHELIKLTEYDFHAETRGPGGYEMASMISQWIQHSADGFAYYLSEETEEHVRAIGQDHVIRRPTAILQQEGVFRTNCLDCLDRTNLVQTIISKMALEIFLSHKGLGANGDFWVRHSSMWADNGDALSRIYAGTGALKSSFTRHGKMSLAGALADARKSATRMYINNFADKGRQNMIDMLLGRLMGQVPVHLYDPINDYVVAELTRRSAEYTESEVVHILVGTFNLNGKTHGIDEDLSPWLCPDVHPSQQCPEIVAVGFQEIVELSPQQIMSTDPARRQKWEAAVRRCLNANAAKHGKEEYVLLRGGQLVGASLSVFVRANALKLIKNVEGSLKKTGMSGIAGNKGAVAIRMEYANTSIVFVTAHLAAGFGNYEERNRDYKTISHGLRFQRNRSIEDHDTVIWLGDFNYRIGLSREKVDRLCHVGDIETLYDNDQLNVNMVAGLTFPYYSEARITFMPTYKYDLGTDIYDTSEKARIPAWCDRVLRKGDNIRQINYDAAPLKFSDHRPVYATFQCLISKVDEKKKEQLSQEMYLQRRGVVGDTRAGGVMEETDDEDLIGYDSIEPGLPPASSDRRKWWLDNGLPARSRVQPPSNDHFPNPNRPSNPFTPSPEPDWVDIKRERAGGRPEPPPTRGTARAHTVDFNNSSTQGSSTPSSNKNPMARRLIVPPYSANSAAPSNPSPNPIPNLDGTRDRNRDPRTTNLSRTPSNASTHSLPAFPTRQLHPPPVLSNLSQQIARKPAPPPIPNKKPSLLSNTMSPSPPPLKYRDEPQQSRPQPPPPRRSMAPPIHSNRTPQSLDERGGGGDGDPERPPLPPRTGTGLSTASRGSHGNRGPGAVNLLDDDPGEELEGLKGWEVLRPV</sequence>
<gene>
    <name evidence="11" type="ORF">K491DRAFT_698059</name>
</gene>
<evidence type="ECO:0000256" key="8">
    <source>
        <dbReference type="ARBA" id="ARBA00022927"/>
    </source>
</evidence>
<dbReference type="InterPro" id="IPR000300">
    <property type="entry name" value="IPPc"/>
</dbReference>
<evidence type="ECO:0000256" key="2">
    <source>
        <dbReference type="ARBA" id="ARBA00008943"/>
    </source>
</evidence>
<dbReference type="Gene3D" id="3.60.10.10">
    <property type="entry name" value="Endonuclease/exonuclease/phosphatase"/>
    <property type="match status" value="1"/>
</dbReference>
<feature type="compositionally biased region" description="Pro residues" evidence="9">
    <location>
        <begin position="1006"/>
        <end position="1018"/>
    </location>
</feature>
<evidence type="ECO:0000256" key="9">
    <source>
        <dbReference type="SAM" id="MobiDB-lite"/>
    </source>
</evidence>
<dbReference type="Pfam" id="PF02383">
    <property type="entry name" value="Syja_N"/>
    <property type="match status" value="1"/>
</dbReference>
<dbReference type="Proteomes" id="UP000799324">
    <property type="component" value="Unassembled WGS sequence"/>
</dbReference>